<accession>A0A5C3M0F0</accession>
<dbReference type="Gene3D" id="2.60.120.260">
    <property type="entry name" value="Galactose-binding domain-like"/>
    <property type="match status" value="1"/>
</dbReference>
<keyword evidence="2" id="KW-0812">Transmembrane</keyword>
<evidence type="ECO:0000313" key="3">
    <source>
        <dbReference type="EMBL" id="TFK38173.1"/>
    </source>
</evidence>
<evidence type="ECO:0000256" key="2">
    <source>
        <dbReference type="SAM" id="Phobius"/>
    </source>
</evidence>
<dbReference type="EMBL" id="ML213604">
    <property type="protein sequence ID" value="TFK38173.1"/>
    <property type="molecule type" value="Genomic_DNA"/>
</dbReference>
<keyword evidence="2" id="KW-0472">Membrane</keyword>
<gene>
    <name evidence="3" type="ORF">BDQ12DRAFT_723530</name>
</gene>
<dbReference type="AlphaFoldDB" id="A0A5C3M0F0"/>
<feature type="compositionally biased region" description="Polar residues" evidence="1">
    <location>
        <begin position="236"/>
        <end position="249"/>
    </location>
</feature>
<reference evidence="3 4" key="1">
    <citation type="journal article" date="2019" name="Nat. Ecol. Evol.">
        <title>Megaphylogeny resolves global patterns of mushroom evolution.</title>
        <authorList>
            <person name="Varga T."/>
            <person name="Krizsan K."/>
            <person name="Foldi C."/>
            <person name="Dima B."/>
            <person name="Sanchez-Garcia M."/>
            <person name="Sanchez-Ramirez S."/>
            <person name="Szollosi G.J."/>
            <person name="Szarkandi J.G."/>
            <person name="Papp V."/>
            <person name="Albert L."/>
            <person name="Andreopoulos W."/>
            <person name="Angelini C."/>
            <person name="Antonin V."/>
            <person name="Barry K.W."/>
            <person name="Bougher N.L."/>
            <person name="Buchanan P."/>
            <person name="Buyck B."/>
            <person name="Bense V."/>
            <person name="Catcheside P."/>
            <person name="Chovatia M."/>
            <person name="Cooper J."/>
            <person name="Damon W."/>
            <person name="Desjardin D."/>
            <person name="Finy P."/>
            <person name="Geml J."/>
            <person name="Haridas S."/>
            <person name="Hughes K."/>
            <person name="Justo A."/>
            <person name="Karasinski D."/>
            <person name="Kautmanova I."/>
            <person name="Kiss B."/>
            <person name="Kocsube S."/>
            <person name="Kotiranta H."/>
            <person name="LaButti K.M."/>
            <person name="Lechner B.E."/>
            <person name="Liimatainen K."/>
            <person name="Lipzen A."/>
            <person name="Lukacs Z."/>
            <person name="Mihaltcheva S."/>
            <person name="Morgado L.N."/>
            <person name="Niskanen T."/>
            <person name="Noordeloos M.E."/>
            <person name="Ohm R.A."/>
            <person name="Ortiz-Santana B."/>
            <person name="Ovrebo C."/>
            <person name="Racz N."/>
            <person name="Riley R."/>
            <person name="Savchenko A."/>
            <person name="Shiryaev A."/>
            <person name="Soop K."/>
            <person name="Spirin V."/>
            <person name="Szebenyi C."/>
            <person name="Tomsovsky M."/>
            <person name="Tulloss R.E."/>
            <person name="Uehling J."/>
            <person name="Grigoriev I.V."/>
            <person name="Vagvolgyi C."/>
            <person name="Papp T."/>
            <person name="Martin F.M."/>
            <person name="Miettinen O."/>
            <person name="Hibbett D.S."/>
            <person name="Nagy L.G."/>
        </authorList>
    </citation>
    <scope>NUCLEOTIDE SEQUENCE [LARGE SCALE GENOMIC DNA]</scope>
    <source>
        <strain evidence="3 4">CBS 166.37</strain>
    </source>
</reference>
<proteinExistence type="predicted"/>
<feature type="compositionally biased region" description="Low complexity" evidence="1">
    <location>
        <begin position="223"/>
        <end position="235"/>
    </location>
</feature>
<evidence type="ECO:0000313" key="4">
    <source>
        <dbReference type="Proteomes" id="UP000308652"/>
    </source>
</evidence>
<name>A0A5C3M0F0_9AGAR</name>
<dbReference type="Proteomes" id="UP000308652">
    <property type="component" value="Unassembled WGS sequence"/>
</dbReference>
<feature type="transmembrane region" description="Helical" evidence="2">
    <location>
        <begin position="258"/>
        <end position="279"/>
    </location>
</feature>
<keyword evidence="2" id="KW-1133">Transmembrane helix</keyword>
<feature type="compositionally biased region" description="Pro residues" evidence="1">
    <location>
        <begin position="354"/>
        <end position="363"/>
    </location>
</feature>
<organism evidence="3 4">
    <name type="scientific">Crucibulum laeve</name>
    <dbReference type="NCBI Taxonomy" id="68775"/>
    <lineage>
        <taxon>Eukaryota</taxon>
        <taxon>Fungi</taxon>
        <taxon>Dikarya</taxon>
        <taxon>Basidiomycota</taxon>
        <taxon>Agaricomycotina</taxon>
        <taxon>Agaricomycetes</taxon>
        <taxon>Agaricomycetidae</taxon>
        <taxon>Agaricales</taxon>
        <taxon>Agaricineae</taxon>
        <taxon>Nidulariaceae</taxon>
        <taxon>Crucibulum</taxon>
    </lineage>
</organism>
<keyword evidence="4" id="KW-1185">Reference proteome</keyword>
<evidence type="ECO:0000256" key="1">
    <source>
        <dbReference type="SAM" id="MobiDB-lite"/>
    </source>
</evidence>
<sequence>MPPRPVPRDGSRRARAPTILHSLRKVMSWISSSQEETLASSSSTRHDTFENYVVRSNSQNSTNFGPPPAKFGNFTGPPPKAGFCMSCVHDNDPRLRYSGAWNLNGNTFATTHSTTTSFSTVSFTFNGTGIVVFGTVPPSNETIRPPTAVYIMDDMAPFATTIPTARKAIANQPLFAASQLSPDVEHTFLINVTQAESPYTLDYFFIFKSNDSQEMVEQLPTGTDSSPTQSTSASSWEMQETPNASGSPVSSVHKSVKILAGILGTVVALAIFVGVFFVIRRQRRRRREAEEMTTNAKLANRETMLTSFTSTESILRNSPPSMIWSTNRYSRSDFRSDGRASTVDFFSSPISITPVPPPLPPKPDSGALSRLK</sequence>
<dbReference type="OrthoDB" id="3006363at2759"/>
<feature type="region of interest" description="Disordered" evidence="1">
    <location>
        <begin position="349"/>
        <end position="372"/>
    </location>
</feature>
<protein>
    <submittedName>
        <fullName evidence="3">Uncharacterized protein</fullName>
    </submittedName>
</protein>
<feature type="region of interest" description="Disordered" evidence="1">
    <location>
        <begin position="216"/>
        <end position="249"/>
    </location>
</feature>